<proteinExistence type="inferred from homology"/>
<dbReference type="PANTHER" id="PTHR43716">
    <property type="entry name" value="D-2-HYDROXYGLUTARATE DEHYDROGENASE, MITOCHONDRIAL"/>
    <property type="match status" value="1"/>
</dbReference>
<evidence type="ECO:0000256" key="2">
    <source>
        <dbReference type="ARBA" id="ARBA00008000"/>
    </source>
</evidence>
<dbReference type="InterPro" id="IPR016169">
    <property type="entry name" value="FAD-bd_PCMH_sub2"/>
</dbReference>
<dbReference type="RefSeq" id="WP_119840961.1">
    <property type="nucleotide sequence ID" value="NZ_CP060436.1"/>
</dbReference>
<dbReference type="Proteomes" id="UP000283786">
    <property type="component" value="Chromosome"/>
</dbReference>
<reference evidence="5 6" key="1">
    <citation type="submission" date="2020-08" db="EMBL/GenBank/DDBJ databases">
        <title>Genome sequence of Rhodobacteraceae bacterium Lw-13e.</title>
        <authorList>
            <person name="Poehlein A."/>
            <person name="Wolter L."/>
            <person name="Daniel R."/>
            <person name="Brinkhoff T."/>
        </authorList>
    </citation>
    <scope>NUCLEOTIDE SEQUENCE [LARGE SCALE GENOMIC DNA]</scope>
    <source>
        <strain evidence="5 6">Lw-13e</strain>
    </source>
</reference>
<evidence type="ECO:0000256" key="1">
    <source>
        <dbReference type="ARBA" id="ARBA00001974"/>
    </source>
</evidence>
<dbReference type="Pfam" id="PF02913">
    <property type="entry name" value="FAD-oxidase_C"/>
    <property type="match status" value="1"/>
</dbReference>
<dbReference type="GO" id="GO:0022904">
    <property type="term" value="P:respiratory electron transport chain"/>
    <property type="evidence" value="ECO:0007669"/>
    <property type="project" value="TreeGrafter"/>
</dbReference>
<organism evidence="5 6">
    <name type="scientific">Pseudooceanicola algae</name>
    <dbReference type="NCBI Taxonomy" id="1537215"/>
    <lineage>
        <taxon>Bacteria</taxon>
        <taxon>Pseudomonadati</taxon>
        <taxon>Pseudomonadota</taxon>
        <taxon>Alphaproteobacteria</taxon>
        <taxon>Rhodobacterales</taxon>
        <taxon>Paracoccaceae</taxon>
        <taxon>Pseudooceanicola</taxon>
    </lineage>
</organism>
<dbReference type="GO" id="GO:0016491">
    <property type="term" value="F:oxidoreductase activity"/>
    <property type="evidence" value="ECO:0007669"/>
    <property type="project" value="UniProtKB-KW"/>
</dbReference>
<dbReference type="EC" id="1.-.-.-" evidence="5"/>
<dbReference type="AlphaFoldDB" id="A0A418SAV3"/>
<dbReference type="SUPFAM" id="SSF56176">
    <property type="entry name" value="FAD-binding/transporter-associated domain-like"/>
    <property type="match status" value="1"/>
</dbReference>
<dbReference type="FunFam" id="1.10.45.10:FF:000001">
    <property type="entry name" value="D-lactate dehydrogenase mitochondrial"/>
    <property type="match status" value="1"/>
</dbReference>
<dbReference type="EMBL" id="CP060436">
    <property type="protein sequence ID" value="QPM91244.1"/>
    <property type="molecule type" value="Genomic_DNA"/>
</dbReference>
<evidence type="ECO:0000256" key="4">
    <source>
        <dbReference type="ARBA" id="ARBA00022827"/>
    </source>
</evidence>
<dbReference type="InterPro" id="IPR006094">
    <property type="entry name" value="Oxid_FAD_bind_N"/>
</dbReference>
<dbReference type="InterPro" id="IPR016164">
    <property type="entry name" value="FAD-linked_Oxase-like_C"/>
</dbReference>
<evidence type="ECO:0000256" key="3">
    <source>
        <dbReference type="ARBA" id="ARBA00022630"/>
    </source>
</evidence>
<dbReference type="KEGG" id="palw:PSAL_024950"/>
<dbReference type="InterPro" id="IPR051264">
    <property type="entry name" value="FAD-oxidored/transferase_4"/>
</dbReference>
<gene>
    <name evidence="5" type="ORF">PSAL_024950</name>
</gene>
<dbReference type="InterPro" id="IPR004113">
    <property type="entry name" value="FAD-bd_oxidored_4_C"/>
</dbReference>
<protein>
    <submittedName>
        <fullName evidence="5">Putative FAD-linked oxidoreductase</fullName>
        <ecNumber evidence="5">1.-.-.-</ecNumber>
    </submittedName>
</protein>
<dbReference type="GO" id="GO:0071949">
    <property type="term" value="F:FAD binding"/>
    <property type="evidence" value="ECO:0007669"/>
    <property type="project" value="InterPro"/>
</dbReference>
<name>A0A418SAV3_9RHOB</name>
<dbReference type="InterPro" id="IPR036318">
    <property type="entry name" value="FAD-bd_PCMH-like_sf"/>
</dbReference>
<dbReference type="Gene3D" id="3.30.465.10">
    <property type="match status" value="1"/>
</dbReference>
<sequence length="468" mass="48997">MIDRLSALLGPAHVLTGKDAEAYGWDWGHGYFAQPLAVVRPASTAEVSAVVRLADETGTPVIPLSGRTGLAGGGQGEGALVISLERMNRIREIRPGARSAVVEAGVVLARLHEAVGEHDLIFPLMFGARGSAMIGGCLATNAGGSNVLRYGNTRDLVLGIEAVLPNGEVVDLLQDLHKNNSGYDLRHLLIGSEGTLGIITAAVVRLRPQPGAYATAMLGMDSLAPALGLLNRVQQATGGAVEAFEYMPGSYIADYLALHPEGRAPFEQSHPVNILIEIGALAPRDCTPGPDGVVPIAGYLEEVLGEMLEAGEITDAVIAGTGAQRAALWAIREAASEIAAQRHPMSILDVAVPLDRVGDFLTRADDVLASLDPGAGTSVVAHLGDGNVHYTIFPSSKDPMEKDRLVEAIEDVVADLRGAFSAEHGVGTHKLNTMARRKDPGALTAMRAIKAALDPKGIMNPGKLLPPQ</sequence>
<keyword evidence="3" id="KW-0285">Flavoprotein</keyword>
<dbReference type="InterPro" id="IPR016171">
    <property type="entry name" value="Vanillyl_alc_oxidase_C-sub2"/>
</dbReference>
<dbReference type="Gene3D" id="3.30.43.10">
    <property type="entry name" value="Uridine Diphospho-n-acetylenolpyruvylglucosamine Reductase, domain 2"/>
    <property type="match status" value="1"/>
</dbReference>
<evidence type="ECO:0000313" key="5">
    <source>
        <dbReference type="EMBL" id="QPM91244.1"/>
    </source>
</evidence>
<dbReference type="OrthoDB" id="9811557at2"/>
<comment type="cofactor">
    <cofactor evidence="1">
        <name>FAD</name>
        <dbReference type="ChEBI" id="CHEBI:57692"/>
    </cofactor>
</comment>
<keyword evidence="4" id="KW-0274">FAD</keyword>
<dbReference type="PANTHER" id="PTHR43716:SF2">
    <property type="entry name" value="BLL6224 PROTEIN"/>
    <property type="match status" value="1"/>
</dbReference>
<keyword evidence="5" id="KW-0560">Oxidoreductase</keyword>
<comment type="similarity">
    <text evidence="2">Belongs to the FAD-binding oxidoreductase/transferase type 4 family.</text>
</comment>
<accession>A0A418SAV3</accession>
<dbReference type="InterPro" id="IPR016166">
    <property type="entry name" value="FAD-bd_PCMH"/>
</dbReference>
<evidence type="ECO:0000313" key="6">
    <source>
        <dbReference type="Proteomes" id="UP000283786"/>
    </source>
</evidence>
<dbReference type="InterPro" id="IPR016167">
    <property type="entry name" value="FAD-bd_PCMH_sub1"/>
</dbReference>
<dbReference type="PROSITE" id="PS51387">
    <property type="entry name" value="FAD_PCMH"/>
    <property type="match status" value="1"/>
</dbReference>
<dbReference type="Gene3D" id="3.30.70.2740">
    <property type="match status" value="1"/>
</dbReference>
<dbReference type="Pfam" id="PF01565">
    <property type="entry name" value="FAD_binding_4"/>
    <property type="match status" value="1"/>
</dbReference>
<dbReference type="Gene3D" id="1.10.45.10">
    <property type="entry name" value="Vanillyl-alcohol Oxidase, Chain A, domain 4"/>
    <property type="match status" value="1"/>
</dbReference>
<dbReference type="Gene3D" id="3.30.70.2190">
    <property type="match status" value="1"/>
</dbReference>
<dbReference type="SUPFAM" id="SSF55103">
    <property type="entry name" value="FAD-linked oxidases, C-terminal domain"/>
    <property type="match status" value="1"/>
</dbReference>
<keyword evidence="6" id="KW-1185">Reference proteome</keyword>